<evidence type="ECO:0000256" key="2">
    <source>
        <dbReference type="ARBA" id="ARBA00010527"/>
    </source>
</evidence>
<keyword evidence="6 16" id="KW-0812">Transmembrane</keyword>
<evidence type="ECO:0000256" key="8">
    <source>
        <dbReference type="ARBA" id="ARBA00022989"/>
    </source>
</evidence>
<comment type="subcellular location">
    <subcellularLocation>
        <location evidence="1">Cell membrane</location>
        <topology evidence="1">Multi-pass membrane protein</topology>
    </subcellularLocation>
    <subcellularLocation>
        <location evidence="16">Membrane</location>
        <topology evidence="16">Multi-pass membrane protein</topology>
    </subcellularLocation>
</comment>
<gene>
    <name evidence="20" type="primary">yidC_2</name>
    <name evidence="20" type="ORF">GCM10017577_60030</name>
</gene>
<comment type="similarity">
    <text evidence="2">Belongs to the OXA1/ALB3/YidC family. Type 1 subfamily.</text>
</comment>
<evidence type="ECO:0000313" key="21">
    <source>
        <dbReference type="Proteomes" id="UP001143463"/>
    </source>
</evidence>
<accession>A0A9W6LAL4</accession>
<evidence type="ECO:0000256" key="14">
    <source>
        <dbReference type="ARBA" id="ARBA00033245"/>
    </source>
</evidence>
<dbReference type="PANTHER" id="PTHR12428">
    <property type="entry name" value="OXA1"/>
    <property type="match status" value="1"/>
</dbReference>
<dbReference type="AlphaFoldDB" id="A0A9W6LAL4"/>
<feature type="compositionally biased region" description="Low complexity" evidence="17">
    <location>
        <begin position="277"/>
        <end position="289"/>
    </location>
</feature>
<evidence type="ECO:0000259" key="19">
    <source>
        <dbReference type="Pfam" id="PF02096"/>
    </source>
</evidence>
<dbReference type="PANTHER" id="PTHR12428:SF65">
    <property type="entry name" value="CYTOCHROME C OXIDASE ASSEMBLY PROTEIN COX18, MITOCHONDRIAL"/>
    <property type="match status" value="1"/>
</dbReference>
<dbReference type="GO" id="GO:0005886">
    <property type="term" value="C:plasma membrane"/>
    <property type="evidence" value="ECO:0007669"/>
    <property type="project" value="UniProtKB-SubCell"/>
</dbReference>
<evidence type="ECO:0000256" key="12">
    <source>
        <dbReference type="ARBA" id="ARBA00026028"/>
    </source>
</evidence>
<dbReference type="Pfam" id="PF02096">
    <property type="entry name" value="60KD_IMP"/>
    <property type="match status" value="1"/>
</dbReference>
<evidence type="ECO:0000256" key="17">
    <source>
        <dbReference type="SAM" id="MobiDB-lite"/>
    </source>
</evidence>
<dbReference type="InterPro" id="IPR047196">
    <property type="entry name" value="YidC_ALB_C"/>
</dbReference>
<keyword evidence="4" id="KW-0813">Transport</keyword>
<dbReference type="CDD" id="cd20070">
    <property type="entry name" value="5TM_YidC_Alb3"/>
    <property type="match status" value="1"/>
</dbReference>
<feature type="transmembrane region" description="Helical" evidence="18">
    <location>
        <begin position="98"/>
        <end position="118"/>
    </location>
</feature>
<dbReference type="EMBL" id="BSFQ01000037">
    <property type="protein sequence ID" value="GLL14854.1"/>
    <property type="molecule type" value="Genomic_DNA"/>
</dbReference>
<dbReference type="RefSeq" id="WP_037052510.1">
    <property type="nucleotide sequence ID" value="NZ_BAAAUZ010000046.1"/>
</dbReference>
<evidence type="ECO:0000256" key="15">
    <source>
        <dbReference type="ARBA" id="ARBA00033342"/>
    </source>
</evidence>
<keyword evidence="5" id="KW-1003">Cell membrane</keyword>
<evidence type="ECO:0000256" key="7">
    <source>
        <dbReference type="ARBA" id="ARBA00022927"/>
    </source>
</evidence>
<dbReference type="NCBIfam" id="NF002899">
    <property type="entry name" value="PRK03449.1"/>
    <property type="match status" value="1"/>
</dbReference>
<comment type="caution">
    <text evidence="20">The sequence shown here is derived from an EMBL/GenBank/DDBJ whole genome shotgun (WGS) entry which is preliminary data.</text>
</comment>
<evidence type="ECO:0000256" key="4">
    <source>
        <dbReference type="ARBA" id="ARBA00022448"/>
    </source>
</evidence>
<evidence type="ECO:0000256" key="16">
    <source>
        <dbReference type="RuleBase" id="RU003945"/>
    </source>
</evidence>
<evidence type="ECO:0000256" key="18">
    <source>
        <dbReference type="SAM" id="Phobius"/>
    </source>
</evidence>
<dbReference type="GO" id="GO:0032977">
    <property type="term" value="F:membrane insertase activity"/>
    <property type="evidence" value="ECO:0007669"/>
    <property type="project" value="InterPro"/>
</dbReference>
<keyword evidence="8 18" id="KW-1133">Transmembrane helix</keyword>
<keyword evidence="9 18" id="KW-0472">Membrane</keyword>
<dbReference type="InterPro" id="IPR028055">
    <property type="entry name" value="YidC/Oxa/ALB_C"/>
</dbReference>
<dbReference type="NCBIfam" id="TIGR03592">
    <property type="entry name" value="yidC_oxa1_cterm"/>
    <property type="match status" value="1"/>
</dbReference>
<keyword evidence="10" id="KW-0143">Chaperone</keyword>
<keyword evidence="7" id="KW-0653">Protein transport</keyword>
<evidence type="ECO:0000256" key="5">
    <source>
        <dbReference type="ARBA" id="ARBA00022475"/>
    </source>
</evidence>
<dbReference type="InterPro" id="IPR001708">
    <property type="entry name" value="YidC/ALB3/OXA1/COX18"/>
</dbReference>
<feature type="transmembrane region" description="Helical" evidence="18">
    <location>
        <begin position="226"/>
        <end position="250"/>
    </location>
</feature>
<evidence type="ECO:0000313" key="20">
    <source>
        <dbReference type="EMBL" id="GLL14854.1"/>
    </source>
</evidence>
<sequence length="308" mass="34058">MLDFLYYPVSAVMWFWHQAFGLVLGPSSGVAWALSVVFLVLTLRALMIRPVLSQMRSAQRMRRIAPQLAELRTRHGRDKQKLAEETMKLHREHGVSPLGSFLPVLVQIPVFVALLHVLRYFNRPGLTFDQNAAIANYVFGPDEVRSFLEARLFGAPLSAYVSMPQGLLDSFGAPVDRISVVAVAVPLMLLAAVATHVTARRSLRQQQPATDPQTAQITGVMRLTPWLFPLGAIVGGLFFPFPIAILVYWLTSNAWTLGQQHVIGRIVEREQPPAPVRAPVRTPAVAPRPGQKPIRRTGATAARARRGA</sequence>
<dbReference type="GO" id="GO:0051205">
    <property type="term" value="P:protein insertion into membrane"/>
    <property type="evidence" value="ECO:0007669"/>
    <property type="project" value="TreeGrafter"/>
</dbReference>
<feature type="domain" description="Membrane insertase YidC/Oxa/ALB C-terminal" evidence="19">
    <location>
        <begin position="32"/>
        <end position="263"/>
    </location>
</feature>
<comment type="subunit">
    <text evidence="12">Interacts with the Sec translocase complex via SecD. Specifically interacts with transmembrane segments of nascent integral membrane proteins during membrane integration.</text>
</comment>
<evidence type="ECO:0000256" key="3">
    <source>
        <dbReference type="ARBA" id="ARBA00015325"/>
    </source>
</evidence>
<evidence type="ECO:0000256" key="11">
    <source>
        <dbReference type="ARBA" id="ARBA00025034"/>
    </source>
</evidence>
<keyword evidence="21" id="KW-1185">Reference proteome</keyword>
<evidence type="ECO:0000256" key="10">
    <source>
        <dbReference type="ARBA" id="ARBA00023186"/>
    </source>
</evidence>
<protein>
    <recommendedName>
        <fullName evidence="3">Membrane protein insertase YidC</fullName>
    </recommendedName>
    <alternativeName>
        <fullName evidence="15">Foldase YidC</fullName>
    </alternativeName>
    <alternativeName>
        <fullName evidence="14">Membrane integrase YidC</fullName>
    </alternativeName>
    <alternativeName>
        <fullName evidence="13">Membrane protein YidC</fullName>
    </alternativeName>
</protein>
<evidence type="ECO:0000256" key="9">
    <source>
        <dbReference type="ARBA" id="ARBA00023136"/>
    </source>
</evidence>
<evidence type="ECO:0000256" key="1">
    <source>
        <dbReference type="ARBA" id="ARBA00004651"/>
    </source>
</evidence>
<evidence type="ECO:0000256" key="6">
    <source>
        <dbReference type="ARBA" id="ARBA00022692"/>
    </source>
</evidence>
<evidence type="ECO:0000256" key="13">
    <source>
        <dbReference type="ARBA" id="ARBA00031538"/>
    </source>
</evidence>
<dbReference type="Proteomes" id="UP001143463">
    <property type="component" value="Unassembled WGS sequence"/>
</dbReference>
<feature type="transmembrane region" description="Helical" evidence="18">
    <location>
        <begin position="30"/>
        <end position="52"/>
    </location>
</feature>
<reference evidence="20" key="1">
    <citation type="journal article" date="2014" name="Int. J. Syst. Evol. Microbiol.">
        <title>Complete genome sequence of Corynebacterium casei LMG S-19264T (=DSM 44701T), isolated from a smear-ripened cheese.</title>
        <authorList>
            <consortium name="US DOE Joint Genome Institute (JGI-PGF)"/>
            <person name="Walter F."/>
            <person name="Albersmeier A."/>
            <person name="Kalinowski J."/>
            <person name="Ruckert C."/>
        </authorList>
    </citation>
    <scope>NUCLEOTIDE SEQUENCE</scope>
    <source>
        <strain evidence="20">VKM Ac-1069</strain>
    </source>
</reference>
<feature type="region of interest" description="Disordered" evidence="17">
    <location>
        <begin position="273"/>
        <end position="308"/>
    </location>
</feature>
<proteinExistence type="inferred from homology"/>
<dbReference type="GO" id="GO:0015031">
    <property type="term" value="P:protein transport"/>
    <property type="evidence" value="ECO:0007669"/>
    <property type="project" value="UniProtKB-KW"/>
</dbReference>
<comment type="function">
    <text evidence="11">Required for the insertion and/or proper folding and/or complex formation of integral membrane proteins into the membrane. Involved in integration of membrane proteins that insert both dependently and independently of the Sec translocase complex, as well as at least some lipoproteins. Aids folding of multispanning membrane proteins.</text>
</comment>
<organism evidence="20 21">
    <name type="scientific">Pseudonocardia halophobica</name>
    <dbReference type="NCBI Taxonomy" id="29401"/>
    <lineage>
        <taxon>Bacteria</taxon>
        <taxon>Bacillati</taxon>
        <taxon>Actinomycetota</taxon>
        <taxon>Actinomycetes</taxon>
        <taxon>Pseudonocardiales</taxon>
        <taxon>Pseudonocardiaceae</taxon>
        <taxon>Pseudonocardia</taxon>
    </lineage>
</organism>
<reference evidence="20" key="2">
    <citation type="submission" date="2023-01" db="EMBL/GenBank/DDBJ databases">
        <authorList>
            <person name="Sun Q."/>
            <person name="Evtushenko L."/>
        </authorList>
    </citation>
    <scope>NUCLEOTIDE SEQUENCE</scope>
    <source>
        <strain evidence="20">VKM Ac-1069</strain>
    </source>
</reference>
<name>A0A9W6LAL4_9PSEU</name>
<feature type="transmembrane region" description="Helical" evidence="18">
    <location>
        <begin position="178"/>
        <end position="199"/>
    </location>
</feature>